<dbReference type="AlphaFoldDB" id="A0A9N7YTK9"/>
<name>A0A9N7YTK9_PLEPL</name>
<comment type="caution">
    <text evidence="2">The sequence shown here is derived from an EMBL/GenBank/DDBJ whole genome shotgun (WGS) entry which is preliminary data.</text>
</comment>
<dbReference type="Proteomes" id="UP001153269">
    <property type="component" value="Unassembled WGS sequence"/>
</dbReference>
<organism evidence="2 3">
    <name type="scientific">Pleuronectes platessa</name>
    <name type="common">European plaice</name>
    <dbReference type="NCBI Taxonomy" id="8262"/>
    <lineage>
        <taxon>Eukaryota</taxon>
        <taxon>Metazoa</taxon>
        <taxon>Chordata</taxon>
        <taxon>Craniata</taxon>
        <taxon>Vertebrata</taxon>
        <taxon>Euteleostomi</taxon>
        <taxon>Actinopterygii</taxon>
        <taxon>Neopterygii</taxon>
        <taxon>Teleostei</taxon>
        <taxon>Neoteleostei</taxon>
        <taxon>Acanthomorphata</taxon>
        <taxon>Carangaria</taxon>
        <taxon>Pleuronectiformes</taxon>
        <taxon>Pleuronectoidei</taxon>
        <taxon>Pleuronectidae</taxon>
        <taxon>Pleuronectes</taxon>
    </lineage>
</organism>
<feature type="compositionally biased region" description="Basic and acidic residues" evidence="1">
    <location>
        <begin position="38"/>
        <end position="56"/>
    </location>
</feature>
<gene>
    <name evidence="2" type="ORF">PLEPLA_LOCUS25033</name>
</gene>
<feature type="region of interest" description="Disordered" evidence="1">
    <location>
        <begin position="1"/>
        <end position="63"/>
    </location>
</feature>
<feature type="compositionally biased region" description="Polar residues" evidence="1">
    <location>
        <begin position="76"/>
        <end position="91"/>
    </location>
</feature>
<evidence type="ECO:0000313" key="3">
    <source>
        <dbReference type="Proteomes" id="UP001153269"/>
    </source>
</evidence>
<sequence>MVSKFVRYPNKAPRGELPLQHPDKTPFTVGWAGPEGAVGERETQRIQRAGDRREAPGFRPGRSQLARVSCLMSKQQQTTHLNNHHTGQVRSFQRDEMENHRGIGRMWDCHREEEEDRADKAPDAFH</sequence>
<evidence type="ECO:0000256" key="1">
    <source>
        <dbReference type="SAM" id="MobiDB-lite"/>
    </source>
</evidence>
<accession>A0A9N7YTK9</accession>
<feature type="region of interest" description="Disordered" evidence="1">
    <location>
        <begin position="76"/>
        <end position="96"/>
    </location>
</feature>
<dbReference type="EMBL" id="CADEAL010001968">
    <property type="protein sequence ID" value="CAB1437000.1"/>
    <property type="molecule type" value="Genomic_DNA"/>
</dbReference>
<keyword evidence="3" id="KW-1185">Reference proteome</keyword>
<evidence type="ECO:0000313" key="2">
    <source>
        <dbReference type="EMBL" id="CAB1437000.1"/>
    </source>
</evidence>
<protein>
    <submittedName>
        <fullName evidence="2">Uncharacterized protein</fullName>
    </submittedName>
</protein>
<reference evidence="2" key="1">
    <citation type="submission" date="2020-03" db="EMBL/GenBank/DDBJ databases">
        <authorList>
            <person name="Weist P."/>
        </authorList>
    </citation>
    <scope>NUCLEOTIDE SEQUENCE</scope>
</reference>
<proteinExistence type="predicted"/>